<dbReference type="InterPro" id="IPR012902">
    <property type="entry name" value="N_methyl_site"/>
</dbReference>
<dbReference type="NCBIfam" id="TIGR02532">
    <property type="entry name" value="IV_pilin_GFxxxE"/>
    <property type="match status" value="1"/>
</dbReference>
<feature type="transmembrane region" description="Helical" evidence="1">
    <location>
        <begin position="20"/>
        <end position="38"/>
    </location>
</feature>
<keyword evidence="1" id="KW-0472">Membrane</keyword>
<sequence>MKRHGNGIKNTESGFSLIEIIMSIVLIGIAVPTFSNYFSGLDDSKEPEYFTEAVFLATRQMQGIKNETLARFPNAANFPTCAGFQSSQTVGANFNIDCTTPPYDQYEFSWLVEDVGAGTPNTGGSGTFGKKITLTVTRKAGGMTPFQLVNLF</sequence>
<name>A0A7T0BX92_9BACT</name>
<proteinExistence type="predicted"/>
<accession>A0A7T0BX92</accession>
<gene>
    <name evidence="2" type="ORF">G3M70_11935</name>
</gene>
<evidence type="ECO:0000313" key="2">
    <source>
        <dbReference type="EMBL" id="QPJ62541.1"/>
    </source>
</evidence>
<dbReference type="Pfam" id="PF07963">
    <property type="entry name" value="N_methyl"/>
    <property type="match status" value="1"/>
</dbReference>
<dbReference type="Proteomes" id="UP000594688">
    <property type="component" value="Chromosome"/>
</dbReference>
<evidence type="ECO:0000256" key="1">
    <source>
        <dbReference type="SAM" id="Phobius"/>
    </source>
</evidence>
<dbReference type="KEGG" id="nli:G3M70_11935"/>
<evidence type="ECO:0000313" key="3">
    <source>
        <dbReference type="Proteomes" id="UP000594688"/>
    </source>
</evidence>
<keyword evidence="1" id="KW-0812">Transmembrane</keyword>
<reference evidence="2 3" key="1">
    <citation type="submission" date="2020-02" db="EMBL/GenBank/DDBJ databases">
        <title>Genomic and physiological characterization of two novel Nitrospinaceae genera.</title>
        <authorList>
            <person name="Mueller A.J."/>
            <person name="Jung M.-Y."/>
            <person name="Strachan C.R."/>
            <person name="Herbold C.W."/>
            <person name="Kirkegaard R.H."/>
            <person name="Daims H."/>
        </authorList>
    </citation>
    <scope>NUCLEOTIDE SEQUENCE [LARGE SCALE GENOMIC DNA]</scope>
    <source>
        <strain evidence="2">EB</strain>
    </source>
</reference>
<dbReference type="EMBL" id="CP048685">
    <property type="protein sequence ID" value="QPJ62541.1"/>
    <property type="molecule type" value="Genomic_DNA"/>
</dbReference>
<organism evidence="2 3">
    <name type="scientific">Candidatus Nitronauta litoralis</name>
    <dbReference type="NCBI Taxonomy" id="2705533"/>
    <lineage>
        <taxon>Bacteria</taxon>
        <taxon>Pseudomonadati</taxon>
        <taxon>Nitrospinota/Tectimicrobiota group</taxon>
        <taxon>Nitrospinota</taxon>
        <taxon>Nitrospinia</taxon>
        <taxon>Nitrospinales</taxon>
        <taxon>Nitrospinaceae</taxon>
        <taxon>Candidatus Nitronauta</taxon>
    </lineage>
</organism>
<dbReference type="AlphaFoldDB" id="A0A7T0BX92"/>
<protein>
    <submittedName>
        <fullName evidence="2">Prepilin-type N-terminal cleavage/methylation domain-containing protein</fullName>
    </submittedName>
</protein>
<keyword evidence="1" id="KW-1133">Transmembrane helix</keyword>